<dbReference type="AlphaFoldDB" id="A0A1H1VF72"/>
<dbReference type="Proteomes" id="UP000243904">
    <property type="component" value="Chromosome I"/>
</dbReference>
<protein>
    <submittedName>
        <fullName evidence="2">Transcriptional regulator, MarR family</fullName>
    </submittedName>
</protein>
<dbReference type="Pfam" id="PF12802">
    <property type="entry name" value="MarR_2"/>
    <property type="match status" value="1"/>
</dbReference>
<dbReference type="Gene3D" id="1.10.10.10">
    <property type="entry name" value="Winged helix-like DNA-binding domain superfamily/Winged helix DNA-binding domain"/>
    <property type="match status" value="1"/>
</dbReference>
<dbReference type="PANTHER" id="PTHR33164:SF43">
    <property type="entry name" value="HTH-TYPE TRANSCRIPTIONAL REPRESSOR YETL"/>
    <property type="match status" value="1"/>
</dbReference>
<dbReference type="InterPro" id="IPR036390">
    <property type="entry name" value="WH_DNA-bd_sf"/>
</dbReference>
<sequence>MSKTKKVARKLSVDARSVGIRALATEGDERAFRDFMSDIFAAAATMQTLRRSTAKPFGLSSTELAVMMAVAKLNSSPSIRRLADHLHVSASNVTADVGKLVKARLLTKLPDPDDARAIKIALTERGAKLIQDMAPSLRAVNDRLFANMSRSDMLILTRLLRQIIVEGGRLVET</sequence>
<dbReference type="PANTHER" id="PTHR33164">
    <property type="entry name" value="TRANSCRIPTIONAL REGULATOR, MARR FAMILY"/>
    <property type="match status" value="1"/>
</dbReference>
<dbReference type="GO" id="GO:0006950">
    <property type="term" value="P:response to stress"/>
    <property type="evidence" value="ECO:0007669"/>
    <property type="project" value="TreeGrafter"/>
</dbReference>
<name>A0A1H1VF72_9BRAD</name>
<proteinExistence type="predicted"/>
<dbReference type="InterPro" id="IPR000835">
    <property type="entry name" value="HTH_MarR-typ"/>
</dbReference>
<keyword evidence="3" id="KW-1185">Reference proteome</keyword>
<dbReference type="GO" id="GO:0003700">
    <property type="term" value="F:DNA-binding transcription factor activity"/>
    <property type="evidence" value="ECO:0007669"/>
    <property type="project" value="InterPro"/>
</dbReference>
<dbReference type="EMBL" id="LT629750">
    <property type="protein sequence ID" value="SDS83444.1"/>
    <property type="molecule type" value="Genomic_DNA"/>
</dbReference>
<evidence type="ECO:0000259" key="1">
    <source>
        <dbReference type="PROSITE" id="PS50995"/>
    </source>
</evidence>
<gene>
    <name evidence="2" type="ORF">SAMN05444158_3387</name>
</gene>
<accession>A0A1H1VF72</accession>
<evidence type="ECO:0000313" key="2">
    <source>
        <dbReference type="EMBL" id="SDS83444.1"/>
    </source>
</evidence>
<dbReference type="SMART" id="SM00347">
    <property type="entry name" value="HTH_MARR"/>
    <property type="match status" value="1"/>
</dbReference>
<dbReference type="SUPFAM" id="SSF46785">
    <property type="entry name" value="Winged helix' DNA-binding domain"/>
    <property type="match status" value="1"/>
</dbReference>
<dbReference type="InterPro" id="IPR039422">
    <property type="entry name" value="MarR/SlyA-like"/>
</dbReference>
<feature type="domain" description="HTH marR-type" evidence="1">
    <location>
        <begin position="32"/>
        <end position="165"/>
    </location>
</feature>
<dbReference type="InterPro" id="IPR036388">
    <property type="entry name" value="WH-like_DNA-bd_sf"/>
</dbReference>
<dbReference type="RefSeq" id="WP_167558755.1">
    <property type="nucleotide sequence ID" value="NZ_LT629750.1"/>
</dbReference>
<dbReference type="PROSITE" id="PS50995">
    <property type="entry name" value="HTH_MARR_2"/>
    <property type="match status" value="1"/>
</dbReference>
<organism evidence="2 3">
    <name type="scientific">Bradyrhizobium canariense</name>
    <dbReference type="NCBI Taxonomy" id="255045"/>
    <lineage>
        <taxon>Bacteria</taxon>
        <taxon>Pseudomonadati</taxon>
        <taxon>Pseudomonadota</taxon>
        <taxon>Alphaproteobacteria</taxon>
        <taxon>Hyphomicrobiales</taxon>
        <taxon>Nitrobacteraceae</taxon>
        <taxon>Bradyrhizobium</taxon>
    </lineage>
</organism>
<reference evidence="3" key="1">
    <citation type="submission" date="2016-10" db="EMBL/GenBank/DDBJ databases">
        <authorList>
            <person name="Varghese N."/>
            <person name="Submissions S."/>
        </authorList>
    </citation>
    <scope>NUCLEOTIDE SEQUENCE [LARGE SCALE GENOMIC DNA]</scope>
    <source>
        <strain evidence="3">GAS369</strain>
    </source>
</reference>
<evidence type="ECO:0000313" key="3">
    <source>
        <dbReference type="Proteomes" id="UP000243904"/>
    </source>
</evidence>